<feature type="domain" description="DCUN1" evidence="3">
    <location>
        <begin position="62"/>
        <end position="281"/>
    </location>
</feature>
<keyword evidence="4" id="KW-0436">Ligase</keyword>
<dbReference type="GeneID" id="95986353"/>
<dbReference type="PROSITE" id="PS51229">
    <property type="entry name" value="DCUN1"/>
    <property type="match status" value="1"/>
</dbReference>
<comment type="caution">
    <text evidence="4">The sequence shown here is derived from an EMBL/GenBank/DDBJ whole genome shotgun (WGS) entry which is preliminary data.</text>
</comment>
<comment type="function">
    <text evidence="2">Neddylation of cullins play an essential role in the regulation of SCF-type complexes activity.</text>
</comment>
<dbReference type="Pfam" id="PF14555">
    <property type="entry name" value="UBA_4"/>
    <property type="match status" value="1"/>
</dbReference>
<dbReference type="Gene3D" id="1.10.238.200">
    <property type="entry name" value="Cullin, PONY binding domain"/>
    <property type="match status" value="1"/>
</dbReference>
<dbReference type="EMBL" id="JBBXJM010000004">
    <property type="protein sequence ID" value="KAL1408498.1"/>
    <property type="molecule type" value="Genomic_DNA"/>
</dbReference>
<dbReference type="Pfam" id="PF03556">
    <property type="entry name" value="Cullin_binding"/>
    <property type="match status" value="1"/>
</dbReference>
<evidence type="ECO:0000313" key="5">
    <source>
        <dbReference type="Proteomes" id="UP001565368"/>
    </source>
</evidence>
<dbReference type="Proteomes" id="UP001565368">
    <property type="component" value="Unassembled WGS sequence"/>
</dbReference>
<reference evidence="4 5" key="1">
    <citation type="submission" date="2023-08" db="EMBL/GenBank/DDBJ databases">
        <title>Annotated Genome Sequence of Vanrija albida AlHP1.</title>
        <authorList>
            <person name="Herzog R."/>
        </authorList>
    </citation>
    <scope>NUCLEOTIDE SEQUENCE [LARGE SCALE GENOMIC DNA]</scope>
    <source>
        <strain evidence="4 5">AlHP1</strain>
    </source>
</reference>
<organism evidence="4 5">
    <name type="scientific">Vanrija albida</name>
    <dbReference type="NCBI Taxonomy" id="181172"/>
    <lineage>
        <taxon>Eukaryota</taxon>
        <taxon>Fungi</taxon>
        <taxon>Dikarya</taxon>
        <taxon>Basidiomycota</taxon>
        <taxon>Agaricomycotina</taxon>
        <taxon>Tremellomycetes</taxon>
        <taxon>Trichosporonales</taxon>
        <taxon>Trichosporonaceae</taxon>
        <taxon>Vanrija</taxon>
    </lineage>
</organism>
<dbReference type="Gene3D" id="1.10.8.10">
    <property type="entry name" value="DNA helicase RuvA subunit, C-terminal domain"/>
    <property type="match status" value="1"/>
</dbReference>
<dbReference type="InterPro" id="IPR005176">
    <property type="entry name" value="PONY_dom"/>
</dbReference>
<dbReference type="PANTHER" id="PTHR12281:SF31">
    <property type="entry name" value="DCN1-LIKE PROTEIN 3"/>
    <property type="match status" value="1"/>
</dbReference>
<gene>
    <name evidence="4" type="primary">DCN1</name>
    <name evidence="4" type="ORF">Q8F55_005310</name>
</gene>
<dbReference type="InterPro" id="IPR042460">
    <property type="entry name" value="DCN1-like_PONY"/>
</dbReference>
<accession>A0ABR3Q271</accession>
<dbReference type="SUPFAM" id="SSF46934">
    <property type="entry name" value="UBA-like"/>
    <property type="match status" value="1"/>
</dbReference>
<proteinExistence type="predicted"/>
<name>A0ABR3Q271_9TREE</name>
<dbReference type="GO" id="GO:0016874">
    <property type="term" value="F:ligase activity"/>
    <property type="evidence" value="ECO:0007669"/>
    <property type="project" value="UniProtKB-KW"/>
</dbReference>
<dbReference type="InterPro" id="IPR009060">
    <property type="entry name" value="UBA-like_sf"/>
</dbReference>
<dbReference type="InterPro" id="IPR014764">
    <property type="entry name" value="DCN-prot"/>
</dbReference>
<keyword evidence="1" id="KW-0833">Ubl conjugation pathway</keyword>
<evidence type="ECO:0000313" key="4">
    <source>
        <dbReference type="EMBL" id="KAL1408498.1"/>
    </source>
</evidence>
<dbReference type="CDD" id="cd14273">
    <property type="entry name" value="UBA_TAP-C_like"/>
    <property type="match status" value="1"/>
</dbReference>
<dbReference type="RefSeq" id="XP_069208442.1">
    <property type="nucleotide sequence ID" value="XM_069353800.1"/>
</dbReference>
<dbReference type="PANTHER" id="PTHR12281">
    <property type="entry name" value="RP42 RELATED"/>
    <property type="match status" value="1"/>
</dbReference>
<evidence type="ECO:0000256" key="1">
    <source>
        <dbReference type="ARBA" id="ARBA00022786"/>
    </source>
</evidence>
<dbReference type="Gene3D" id="1.10.238.10">
    <property type="entry name" value="EF-hand"/>
    <property type="match status" value="1"/>
</dbReference>
<protein>
    <recommendedName>
        <fullName evidence="2">Defective in cullin neddylation protein</fullName>
    </recommendedName>
</protein>
<evidence type="ECO:0000259" key="3">
    <source>
        <dbReference type="PROSITE" id="PS51229"/>
    </source>
</evidence>
<evidence type="ECO:0000256" key="2">
    <source>
        <dbReference type="RuleBase" id="RU410713"/>
    </source>
</evidence>
<keyword evidence="5" id="KW-1185">Reference proteome</keyword>
<sequence>MVESRPLTKSSEKALVKEFQEVTGASSTDATKWLKKYKFNLPNAIDGYFNEGADASRSSTKDAEKKIGEIYDKFKDADAKIINIDGTMKLCGELGIDPSSDPVLFCLAADLGSKVTGEWEKEPFVQGWISIDPTINSLASMKAALPKLRKKLNADPVYFKKVYMHTFDLCKAPGARVLALETAVDLWNLYLPPALEARPSALSHIAPGSSPSSPATDQAPGFSADDLELWLEFQQGKGKAVSKDTWSLLIDFIRTIDAELKEYDEEAAWPSTIDDFVEYARAKKA</sequence>